<accession>A0A1E5WDV7</accession>
<gene>
    <name evidence="2" type="ORF">BAE44_0003409</name>
</gene>
<feature type="compositionally biased region" description="Low complexity" evidence="1">
    <location>
        <begin position="8"/>
        <end position="23"/>
    </location>
</feature>
<reference evidence="2 3" key="1">
    <citation type="submission" date="2016-09" db="EMBL/GenBank/DDBJ databases">
        <title>The draft genome of Dichanthelium oligosanthes: A C3 panicoid grass species.</title>
        <authorList>
            <person name="Studer A.J."/>
            <person name="Schnable J.C."/>
            <person name="Brutnell T.P."/>
        </authorList>
    </citation>
    <scope>NUCLEOTIDE SEQUENCE [LARGE SCALE GENOMIC DNA]</scope>
    <source>
        <strain evidence="3">cv. Kellogg 1175</strain>
        <tissue evidence="2">Leaf</tissue>
    </source>
</reference>
<sequence>LVPPLVPIPLGGPLDRGQQQGGAATRGGAGCNNHGKISEYVVQWWR</sequence>
<comment type="caution">
    <text evidence="2">The sequence shown here is derived from an EMBL/GenBank/DDBJ whole genome shotgun (WGS) entry which is preliminary data.</text>
</comment>
<feature type="non-terminal residue" evidence="2">
    <location>
        <position position="1"/>
    </location>
</feature>
<evidence type="ECO:0000313" key="2">
    <source>
        <dbReference type="EMBL" id="OEL35575.1"/>
    </source>
</evidence>
<evidence type="ECO:0000313" key="3">
    <source>
        <dbReference type="Proteomes" id="UP000095767"/>
    </source>
</evidence>
<proteinExistence type="predicted"/>
<dbReference type="Proteomes" id="UP000095767">
    <property type="component" value="Unassembled WGS sequence"/>
</dbReference>
<keyword evidence="3" id="KW-1185">Reference proteome</keyword>
<name>A0A1E5WDV7_9POAL</name>
<evidence type="ECO:0000256" key="1">
    <source>
        <dbReference type="SAM" id="MobiDB-lite"/>
    </source>
</evidence>
<feature type="region of interest" description="Disordered" evidence="1">
    <location>
        <begin position="1"/>
        <end position="30"/>
    </location>
</feature>
<dbReference type="EMBL" id="LWDX02011720">
    <property type="protein sequence ID" value="OEL35575.1"/>
    <property type="molecule type" value="Genomic_DNA"/>
</dbReference>
<dbReference type="AlphaFoldDB" id="A0A1E5WDV7"/>
<organism evidence="2 3">
    <name type="scientific">Dichanthelium oligosanthes</name>
    <dbReference type="NCBI Taxonomy" id="888268"/>
    <lineage>
        <taxon>Eukaryota</taxon>
        <taxon>Viridiplantae</taxon>
        <taxon>Streptophyta</taxon>
        <taxon>Embryophyta</taxon>
        <taxon>Tracheophyta</taxon>
        <taxon>Spermatophyta</taxon>
        <taxon>Magnoliopsida</taxon>
        <taxon>Liliopsida</taxon>
        <taxon>Poales</taxon>
        <taxon>Poaceae</taxon>
        <taxon>PACMAD clade</taxon>
        <taxon>Panicoideae</taxon>
        <taxon>Panicodae</taxon>
        <taxon>Paniceae</taxon>
        <taxon>Dichantheliinae</taxon>
        <taxon>Dichanthelium</taxon>
    </lineage>
</organism>
<protein>
    <submittedName>
        <fullName evidence="2">Uncharacterized protein</fullName>
    </submittedName>
</protein>